<dbReference type="EMBL" id="JBIAMT010000011">
    <property type="protein sequence ID" value="MFF0501807.1"/>
    <property type="molecule type" value="Genomic_DNA"/>
</dbReference>
<comment type="caution">
    <text evidence="4">The sequence shown here is derived from an EMBL/GenBank/DDBJ whole genome shotgun (WGS) entry which is preliminary data.</text>
</comment>
<dbReference type="InterPro" id="IPR032466">
    <property type="entry name" value="Metal_Hydrolase"/>
</dbReference>
<feature type="region of interest" description="Disordered" evidence="2">
    <location>
        <begin position="1"/>
        <end position="27"/>
    </location>
</feature>
<reference evidence="4 5" key="1">
    <citation type="submission" date="2024-10" db="EMBL/GenBank/DDBJ databases">
        <title>The Natural Products Discovery Center: Release of the First 8490 Sequenced Strains for Exploring Actinobacteria Biosynthetic Diversity.</title>
        <authorList>
            <person name="Kalkreuter E."/>
            <person name="Kautsar S.A."/>
            <person name="Yang D."/>
            <person name="Bader C.D."/>
            <person name="Teijaro C.N."/>
            <person name="Fluegel L."/>
            <person name="Davis C.M."/>
            <person name="Simpson J.R."/>
            <person name="Lauterbach L."/>
            <person name="Steele A.D."/>
            <person name="Gui C."/>
            <person name="Meng S."/>
            <person name="Li G."/>
            <person name="Viehrig K."/>
            <person name="Ye F."/>
            <person name="Su P."/>
            <person name="Kiefer A.F."/>
            <person name="Nichols A."/>
            <person name="Cepeda A.J."/>
            <person name="Yan W."/>
            <person name="Fan B."/>
            <person name="Jiang Y."/>
            <person name="Adhikari A."/>
            <person name="Zheng C.-J."/>
            <person name="Schuster L."/>
            <person name="Cowan T.M."/>
            <person name="Smanski M.J."/>
            <person name="Chevrette M.G."/>
            <person name="De Carvalho L.P.S."/>
            <person name="Shen B."/>
        </authorList>
    </citation>
    <scope>NUCLEOTIDE SEQUENCE [LARGE SCALE GENOMIC DNA]</scope>
    <source>
        <strain evidence="4 5">NPDC004119</strain>
    </source>
</reference>
<keyword evidence="1" id="KW-0456">Lyase</keyword>
<evidence type="ECO:0000313" key="5">
    <source>
        <dbReference type="Proteomes" id="UP001601442"/>
    </source>
</evidence>
<evidence type="ECO:0000256" key="2">
    <source>
        <dbReference type="SAM" id="MobiDB-lite"/>
    </source>
</evidence>
<dbReference type="SUPFAM" id="SSF51556">
    <property type="entry name" value="Metallo-dependent hydrolases"/>
    <property type="match status" value="1"/>
</dbReference>
<proteinExistence type="predicted"/>
<evidence type="ECO:0000313" key="4">
    <source>
        <dbReference type="EMBL" id="MFF0501807.1"/>
    </source>
</evidence>
<feature type="domain" description="Amidohydrolase-related" evidence="3">
    <location>
        <begin position="35"/>
        <end position="359"/>
    </location>
</feature>
<dbReference type="PANTHER" id="PTHR21240">
    <property type="entry name" value="2-AMINO-3-CARBOXYLMUCONATE-6-SEMIALDEHYDE DECARBOXYLASE"/>
    <property type="match status" value="1"/>
</dbReference>
<evidence type="ECO:0000259" key="3">
    <source>
        <dbReference type="Pfam" id="PF04909"/>
    </source>
</evidence>
<keyword evidence="5" id="KW-1185">Reference proteome</keyword>
<organism evidence="4 5">
    <name type="scientific">Nocardia aobensis</name>
    <dbReference type="NCBI Taxonomy" id="257277"/>
    <lineage>
        <taxon>Bacteria</taxon>
        <taxon>Bacillati</taxon>
        <taxon>Actinomycetota</taxon>
        <taxon>Actinomycetes</taxon>
        <taxon>Mycobacteriales</taxon>
        <taxon>Nocardiaceae</taxon>
        <taxon>Nocardia</taxon>
    </lineage>
</organism>
<dbReference type="InterPro" id="IPR032465">
    <property type="entry name" value="ACMSD"/>
</dbReference>
<gene>
    <name evidence="4" type="ORF">ACFYU5_35840</name>
</gene>
<sequence length="365" mass="38626">MSVSSPPLSCSFDLDQDATANSNKGEMMPETVPAIDMHAHLGVPAIEELIADEPGLARQRAIDGASLGPASAAYNIAHIGALAIALTDVEARIAAMDRAGVDIQAVSPVPMPHAWADRDLAERMVAVTNEAIVDHCAQRPDRLLGIGTVALQHPDSAVRQLRSAMANPTMRGVQISTAAAPGMELDDPALAQFWATAEEIGAAILIHPWGCSLGERLNAYYLFNTVGNPVETALALSRIAFSGLLERHPRLKIWAAHGGGYLPTYLGRADHAWSNRGDARTTAEPPSAQLRRIVVDSLVYTPGALRHLVENLGASQVTLGSDYPFDMGVKDPVDRLLAAGFDADTVAAIRGGNALRLLGALPRGK</sequence>
<protein>
    <submittedName>
        <fullName evidence="4">Amidohydrolase family protein</fullName>
    </submittedName>
</protein>
<evidence type="ECO:0000256" key="1">
    <source>
        <dbReference type="ARBA" id="ARBA00023239"/>
    </source>
</evidence>
<dbReference type="RefSeq" id="WP_387401812.1">
    <property type="nucleotide sequence ID" value="NZ_JBIAMT010000011.1"/>
</dbReference>
<dbReference type="InterPro" id="IPR006680">
    <property type="entry name" value="Amidohydro-rel"/>
</dbReference>
<dbReference type="Pfam" id="PF04909">
    <property type="entry name" value="Amidohydro_2"/>
    <property type="match status" value="1"/>
</dbReference>
<accession>A0ABW6PFE3</accession>
<dbReference type="Gene3D" id="3.20.20.140">
    <property type="entry name" value="Metal-dependent hydrolases"/>
    <property type="match status" value="1"/>
</dbReference>
<dbReference type="PANTHER" id="PTHR21240:SF28">
    <property type="entry name" value="ISO-OROTATE DECARBOXYLASE (EUROFUNG)"/>
    <property type="match status" value="1"/>
</dbReference>
<dbReference type="Proteomes" id="UP001601442">
    <property type="component" value="Unassembled WGS sequence"/>
</dbReference>
<name>A0ABW6PFE3_9NOCA</name>